<dbReference type="RefSeq" id="WP_097928493.1">
    <property type="nucleotide sequence ID" value="NZ_OCTN01000001.1"/>
</dbReference>
<name>A0A2C9CNH6_9RHOB</name>
<comment type="similarity">
    <text evidence="1">Belongs to the enoyl-CoA hydratase/isomerase family.</text>
</comment>
<dbReference type="SUPFAM" id="SSF52096">
    <property type="entry name" value="ClpP/crotonase"/>
    <property type="match status" value="1"/>
</dbReference>
<dbReference type="CDD" id="cd06558">
    <property type="entry name" value="crotonase-like"/>
    <property type="match status" value="1"/>
</dbReference>
<protein>
    <submittedName>
        <fullName evidence="2">Enoyl-CoA hydratase/carnithine racemase</fullName>
    </submittedName>
</protein>
<dbReference type="PANTHER" id="PTHR43802:SF1">
    <property type="entry name" value="IP11341P-RELATED"/>
    <property type="match status" value="1"/>
</dbReference>
<dbReference type="PANTHER" id="PTHR43802">
    <property type="entry name" value="ENOYL-COA HYDRATASE"/>
    <property type="match status" value="1"/>
</dbReference>
<dbReference type="Gene3D" id="3.90.226.10">
    <property type="entry name" value="2-enoyl-CoA Hydratase, Chain A, domain 1"/>
    <property type="match status" value="1"/>
</dbReference>
<organism evidence="2 3">
    <name type="scientific">Pontivivens marinum</name>
    <dbReference type="NCBI Taxonomy" id="1690039"/>
    <lineage>
        <taxon>Bacteria</taxon>
        <taxon>Pseudomonadati</taxon>
        <taxon>Pseudomonadota</taxon>
        <taxon>Alphaproteobacteria</taxon>
        <taxon>Rhodobacterales</taxon>
        <taxon>Paracoccaceae</taxon>
        <taxon>Pontivivens</taxon>
    </lineage>
</organism>
<dbReference type="Proteomes" id="UP000220034">
    <property type="component" value="Unassembled WGS sequence"/>
</dbReference>
<dbReference type="EMBL" id="OCTN01000001">
    <property type="protein sequence ID" value="SOH92946.1"/>
    <property type="molecule type" value="Genomic_DNA"/>
</dbReference>
<accession>A0A2C9CNH6</accession>
<dbReference type="OrthoDB" id="7848551at2"/>
<dbReference type="AlphaFoldDB" id="A0A2C9CNH6"/>
<dbReference type="GO" id="GO:0003824">
    <property type="term" value="F:catalytic activity"/>
    <property type="evidence" value="ECO:0007669"/>
    <property type="project" value="UniProtKB-ARBA"/>
</dbReference>
<proteinExistence type="inferred from homology"/>
<evidence type="ECO:0000313" key="2">
    <source>
        <dbReference type="EMBL" id="SOH92946.1"/>
    </source>
</evidence>
<evidence type="ECO:0000313" key="3">
    <source>
        <dbReference type="Proteomes" id="UP000220034"/>
    </source>
</evidence>
<gene>
    <name evidence="2" type="ORF">SAMN06273572_101797</name>
</gene>
<sequence length="241" mass="25514">MIRLERDGPIARIILDAPDRRNALRLTDMAELTDALSDIDDNTELRVAVLTGRGSVFCAGADFAELEAGNRPDIPLTELSTQITALRVPVIGAFNGGVFGAGLDLALACDLRLGVTGMVAQVPAAAIGVHYPGAAIARAQSRLGHLVASRLFLAAERLSDEQCRDAGLVSDLIAPDDLDEASNALATHVTKLAPLSVEGMKRSLNQGDSARKRVTTCFASADHAEALAARRAKRLPHFTRS</sequence>
<dbReference type="Pfam" id="PF00378">
    <property type="entry name" value="ECH_1"/>
    <property type="match status" value="1"/>
</dbReference>
<evidence type="ECO:0000256" key="1">
    <source>
        <dbReference type="ARBA" id="ARBA00005254"/>
    </source>
</evidence>
<reference evidence="3" key="1">
    <citation type="submission" date="2017-09" db="EMBL/GenBank/DDBJ databases">
        <authorList>
            <person name="Varghese N."/>
            <person name="Submissions S."/>
        </authorList>
    </citation>
    <scope>NUCLEOTIDE SEQUENCE [LARGE SCALE GENOMIC DNA]</scope>
    <source>
        <strain evidence="3">C7</strain>
    </source>
</reference>
<keyword evidence="3" id="KW-1185">Reference proteome</keyword>
<dbReference type="InterPro" id="IPR001753">
    <property type="entry name" value="Enoyl-CoA_hydra/iso"/>
</dbReference>
<dbReference type="InterPro" id="IPR029045">
    <property type="entry name" value="ClpP/crotonase-like_dom_sf"/>
</dbReference>